<reference evidence="2 3" key="1">
    <citation type="submission" date="2014-04" db="EMBL/GenBank/DDBJ databases">
        <authorList>
            <consortium name="DOE Joint Genome Institute"/>
            <person name="Kuo A."/>
            <person name="Kohler A."/>
            <person name="Nagy L.G."/>
            <person name="Floudas D."/>
            <person name="Copeland A."/>
            <person name="Barry K.W."/>
            <person name="Cichocki N."/>
            <person name="Veneault-Fourrey C."/>
            <person name="LaButti K."/>
            <person name="Lindquist E.A."/>
            <person name="Lipzen A."/>
            <person name="Lundell T."/>
            <person name="Morin E."/>
            <person name="Murat C."/>
            <person name="Sun H."/>
            <person name="Tunlid A."/>
            <person name="Henrissat B."/>
            <person name="Grigoriev I.V."/>
            <person name="Hibbett D.S."/>
            <person name="Martin F."/>
            <person name="Nordberg H.P."/>
            <person name="Cantor M.N."/>
            <person name="Hua S.X."/>
        </authorList>
    </citation>
    <scope>NUCLEOTIDE SEQUENCE [LARGE SCALE GENOMIC DNA]</scope>
    <source>
        <strain evidence="2 3">Foug A</strain>
    </source>
</reference>
<dbReference type="InParanoid" id="A0A0C3DHG8"/>
<dbReference type="Proteomes" id="UP000053989">
    <property type="component" value="Unassembled WGS sequence"/>
</dbReference>
<dbReference type="OrthoDB" id="3248709at2759"/>
<protein>
    <submittedName>
        <fullName evidence="2">Uncharacterized protein</fullName>
    </submittedName>
</protein>
<dbReference type="HOGENOM" id="CLU_1603715_0_0_1"/>
<evidence type="ECO:0000313" key="2">
    <source>
        <dbReference type="EMBL" id="KIM60115.1"/>
    </source>
</evidence>
<feature type="transmembrane region" description="Helical" evidence="1">
    <location>
        <begin position="49"/>
        <end position="68"/>
    </location>
</feature>
<reference evidence="3" key="2">
    <citation type="submission" date="2015-01" db="EMBL/GenBank/DDBJ databases">
        <title>Evolutionary Origins and Diversification of the Mycorrhizal Mutualists.</title>
        <authorList>
            <consortium name="DOE Joint Genome Institute"/>
            <consortium name="Mycorrhizal Genomics Consortium"/>
            <person name="Kohler A."/>
            <person name="Kuo A."/>
            <person name="Nagy L.G."/>
            <person name="Floudas D."/>
            <person name="Copeland A."/>
            <person name="Barry K.W."/>
            <person name="Cichocki N."/>
            <person name="Veneault-Fourrey C."/>
            <person name="LaButti K."/>
            <person name="Lindquist E.A."/>
            <person name="Lipzen A."/>
            <person name="Lundell T."/>
            <person name="Morin E."/>
            <person name="Murat C."/>
            <person name="Riley R."/>
            <person name="Ohm R."/>
            <person name="Sun H."/>
            <person name="Tunlid A."/>
            <person name="Henrissat B."/>
            <person name="Grigoriev I.V."/>
            <person name="Hibbett D.S."/>
            <person name="Martin F."/>
        </authorList>
    </citation>
    <scope>NUCLEOTIDE SEQUENCE [LARGE SCALE GENOMIC DNA]</scope>
    <source>
        <strain evidence="3">Foug A</strain>
    </source>
</reference>
<sequence>MSSKTVSSGSSHTLSPSVTLFATARTKDLADLVTPYKNEAVIRLRNSTVTLVTLTVITYLLPVPSLWTALNIVRGSQDRGFLWCLCAAELALSALLALNLVQAVFALKYPRKPLPPLPTSPAKGLVTPQSQKKRRTILAPGVRFFLLMHLDSQLLNHIVDVLEING</sequence>
<organism evidence="2 3">
    <name type="scientific">Scleroderma citrinum Foug A</name>
    <dbReference type="NCBI Taxonomy" id="1036808"/>
    <lineage>
        <taxon>Eukaryota</taxon>
        <taxon>Fungi</taxon>
        <taxon>Dikarya</taxon>
        <taxon>Basidiomycota</taxon>
        <taxon>Agaricomycotina</taxon>
        <taxon>Agaricomycetes</taxon>
        <taxon>Agaricomycetidae</taxon>
        <taxon>Boletales</taxon>
        <taxon>Sclerodermatineae</taxon>
        <taxon>Sclerodermataceae</taxon>
        <taxon>Scleroderma</taxon>
    </lineage>
</organism>
<evidence type="ECO:0000313" key="3">
    <source>
        <dbReference type="Proteomes" id="UP000053989"/>
    </source>
</evidence>
<keyword evidence="1" id="KW-0472">Membrane</keyword>
<accession>A0A0C3DHG8</accession>
<keyword evidence="1" id="KW-0812">Transmembrane</keyword>
<gene>
    <name evidence="2" type="ORF">SCLCIDRAFT_970804</name>
</gene>
<feature type="transmembrane region" description="Helical" evidence="1">
    <location>
        <begin position="80"/>
        <end position="107"/>
    </location>
</feature>
<evidence type="ECO:0000256" key="1">
    <source>
        <dbReference type="SAM" id="Phobius"/>
    </source>
</evidence>
<dbReference type="EMBL" id="KN822066">
    <property type="protein sequence ID" value="KIM60115.1"/>
    <property type="molecule type" value="Genomic_DNA"/>
</dbReference>
<keyword evidence="3" id="KW-1185">Reference proteome</keyword>
<name>A0A0C3DHG8_9AGAM</name>
<dbReference type="AlphaFoldDB" id="A0A0C3DHG8"/>
<keyword evidence="1" id="KW-1133">Transmembrane helix</keyword>
<proteinExistence type="predicted"/>